<dbReference type="InterPro" id="IPR036194">
    <property type="entry name" value="FlhD_sf"/>
</dbReference>
<proteinExistence type="predicted"/>
<evidence type="ECO:0000313" key="2">
    <source>
        <dbReference type="Proteomes" id="UP001138768"/>
    </source>
</evidence>
<dbReference type="EMBL" id="NRRY01000073">
    <property type="protein sequence ID" value="MBK1621422.1"/>
    <property type="molecule type" value="Genomic_DNA"/>
</dbReference>
<dbReference type="Gene3D" id="1.10.4000.10">
    <property type="entry name" value="Flagellar transcriptional activator FlhD"/>
    <property type="match status" value="1"/>
</dbReference>
<evidence type="ECO:0000313" key="1">
    <source>
        <dbReference type="EMBL" id="MBK1621422.1"/>
    </source>
</evidence>
<keyword evidence="2" id="KW-1185">Reference proteome</keyword>
<name>A0A9X1B743_9GAMM</name>
<dbReference type="RefSeq" id="WP_200250512.1">
    <property type="nucleotide sequence ID" value="NZ_NRRY01000073.1"/>
</dbReference>
<sequence>MPLIPDDTLESIHRLNRAYLHAARDGLRAGQERLIEGLFGLDTALRNWLLSASPETIEQLAVMPGLVFQARFPSDVEPLLSACTEKPLRDVAELQLLLHQLGDGEQPELAGSR</sequence>
<gene>
    <name evidence="1" type="ORF">CKO42_24010</name>
</gene>
<accession>A0A9X1B743</accession>
<dbReference type="Proteomes" id="UP001138768">
    <property type="component" value="Unassembled WGS sequence"/>
</dbReference>
<reference evidence="1 2" key="1">
    <citation type="journal article" date="2020" name="Microorganisms">
        <title>Osmotic Adaptation and Compatible Solute Biosynthesis of Phototrophic Bacteria as Revealed from Genome Analyses.</title>
        <authorList>
            <person name="Imhoff J.F."/>
            <person name="Rahn T."/>
            <person name="Kunzel S."/>
            <person name="Keller A."/>
            <person name="Neulinger S.C."/>
        </authorList>
    </citation>
    <scope>NUCLEOTIDE SEQUENCE [LARGE SCALE GENOMIC DNA]</scope>
    <source>
        <strain evidence="1 2">DSM 25653</strain>
    </source>
</reference>
<comment type="caution">
    <text evidence="1">The sequence shown here is derived from an EMBL/GenBank/DDBJ whole genome shotgun (WGS) entry which is preliminary data.</text>
</comment>
<dbReference type="SUPFAM" id="SSF63592">
    <property type="entry name" value="Flagellar transcriptional activator FlhD"/>
    <property type="match status" value="1"/>
</dbReference>
<evidence type="ECO:0008006" key="3">
    <source>
        <dbReference type="Google" id="ProtNLM"/>
    </source>
</evidence>
<protein>
    <recommendedName>
        <fullName evidence="3">Flagellar transcriptional regulator FlhD</fullName>
    </recommendedName>
</protein>
<dbReference type="AlphaFoldDB" id="A0A9X1B743"/>
<organism evidence="1 2">
    <name type="scientific">Lamprobacter modestohalophilus</name>
    <dbReference type="NCBI Taxonomy" id="1064514"/>
    <lineage>
        <taxon>Bacteria</taxon>
        <taxon>Pseudomonadati</taxon>
        <taxon>Pseudomonadota</taxon>
        <taxon>Gammaproteobacteria</taxon>
        <taxon>Chromatiales</taxon>
        <taxon>Chromatiaceae</taxon>
        <taxon>Lamprobacter</taxon>
    </lineage>
</organism>